<feature type="transmembrane region" description="Helical" evidence="5">
    <location>
        <begin position="35"/>
        <end position="55"/>
    </location>
</feature>
<evidence type="ECO:0000256" key="3">
    <source>
        <dbReference type="ARBA" id="ARBA00023315"/>
    </source>
</evidence>
<proteinExistence type="inferred from homology"/>
<comment type="catalytic activity">
    <reaction evidence="4">
        <text>a 1-acyl-sn-glycero-3-phosphate + an acyl-CoA = a 1,2-diacyl-sn-glycero-3-phosphate + CoA</text>
        <dbReference type="Rhea" id="RHEA:19709"/>
        <dbReference type="ChEBI" id="CHEBI:57287"/>
        <dbReference type="ChEBI" id="CHEBI:57970"/>
        <dbReference type="ChEBI" id="CHEBI:58342"/>
        <dbReference type="ChEBI" id="CHEBI:58608"/>
        <dbReference type="EC" id="2.3.1.51"/>
    </reaction>
</comment>
<keyword evidence="4" id="KW-0444">Lipid biosynthesis</keyword>
<evidence type="ECO:0000313" key="7">
    <source>
        <dbReference type="EMBL" id="WFD47828.1"/>
    </source>
</evidence>
<dbReference type="CDD" id="cd07989">
    <property type="entry name" value="LPLAT_AGPAT-like"/>
    <property type="match status" value="1"/>
</dbReference>
<dbReference type="PANTHER" id="PTHR10434">
    <property type="entry name" value="1-ACYL-SN-GLYCEROL-3-PHOSPHATE ACYLTRANSFERASE"/>
    <property type="match status" value="1"/>
</dbReference>
<dbReference type="EC" id="2.3.1.51" evidence="4"/>
<dbReference type="Proteomes" id="UP000818624">
    <property type="component" value="Chromosome 2"/>
</dbReference>
<keyword evidence="3 4" id="KW-0012">Acyltransferase</keyword>
<protein>
    <recommendedName>
        <fullName evidence="4">1-acyl-sn-glycerol-3-phosphate acyltransferase</fullName>
        <ecNumber evidence="4">2.3.1.51</ecNumber>
    </recommendedName>
</protein>
<sequence length="297" mass="32775">MPPASRAWWTALPASLAVLTTTAYSRTARYYFNAVLYIALMGVCSILGVVYPLLFSVVGQRYNTNYAVARSFYALTGTLIGIKITIVEGEEYLKQRPAIILGNHQSFLDILYLGRMFPSGSVIMAKKELRWMPLLGQFMMLGGNVFIDRKSRASAIQTTKAAGEQMRKHKLALFAFPEGTRSHASKPMLLPFKKGIFHLAIETQLPIIPLVCENYHHLYDSKTRFDGGEIRLAVLPPVSTQGLTIADTDALIKRVYDAMLERLLRFGSDGDAATSSALSEPESGKNTHGLAGLVARL</sequence>
<keyword evidence="5" id="KW-1133">Transmembrane helix</keyword>
<feature type="domain" description="Phospholipid/glycerol acyltransferase" evidence="6">
    <location>
        <begin position="98"/>
        <end position="215"/>
    </location>
</feature>
<evidence type="ECO:0000256" key="4">
    <source>
        <dbReference type="RuleBase" id="RU361267"/>
    </source>
</evidence>
<comment type="similarity">
    <text evidence="1 4">Belongs to the 1-acyl-sn-glycerol-3-phosphate acyltransferase family.</text>
</comment>
<reference evidence="7 8" key="1">
    <citation type="journal article" date="2020" name="Elife">
        <title>Loss of centromere function drives karyotype evolution in closely related Malassezia species.</title>
        <authorList>
            <person name="Sankaranarayanan S.R."/>
            <person name="Ianiri G."/>
            <person name="Coelho M.A."/>
            <person name="Reza M.H."/>
            <person name="Thimmappa B.C."/>
            <person name="Ganguly P."/>
            <person name="Vadnala R.N."/>
            <person name="Sun S."/>
            <person name="Siddharthan R."/>
            <person name="Tellgren-Roth C."/>
            <person name="Dawson T.L."/>
            <person name="Heitman J."/>
            <person name="Sanyal K."/>
        </authorList>
    </citation>
    <scope>NUCLEOTIDE SEQUENCE [LARGE SCALE GENOMIC DNA]</scope>
    <source>
        <strain evidence="7">CBS14141</strain>
    </source>
</reference>
<keyword evidence="5" id="KW-0472">Membrane</keyword>
<dbReference type="EMBL" id="CP046235">
    <property type="protein sequence ID" value="WFD47828.1"/>
    <property type="molecule type" value="Genomic_DNA"/>
</dbReference>
<dbReference type="InterPro" id="IPR004552">
    <property type="entry name" value="AGP_acyltrans"/>
</dbReference>
<organism evidence="7 8">
    <name type="scientific">Malassezia furfur</name>
    <name type="common">Pityriasis versicolor infection agent</name>
    <name type="synonym">Pityrosporum furfur</name>
    <dbReference type="NCBI Taxonomy" id="55194"/>
    <lineage>
        <taxon>Eukaryota</taxon>
        <taxon>Fungi</taxon>
        <taxon>Dikarya</taxon>
        <taxon>Basidiomycota</taxon>
        <taxon>Ustilaginomycotina</taxon>
        <taxon>Malasseziomycetes</taxon>
        <taxon>Malasseziales</taxon>
        <taxon>Malasseziaceae</taxon>
        <taxon>Malassezia</taxon>
    </lineage>
</organism>
<dbReference type="InterPro" id="IPR002123">
    <property type="entry name" value="Plipid/glycerol_acylTrfase"/>
</dbReference>
<keyword evidence="2 4" id="KW-0808">Transferase</keyword>
<evidence type="ECO:0000259" key="6">
    <source>
        <dbReference type="SMART" id="SM00563"/>
    </source>
</evidence>
<dbReference type="GO" id="GO:0003841">
    <property type="term" value="F:1-acylglycerol-3-phosphate O-acyltransferase activity"/>
    <property type="evidence" value="ECO:0007669"/>
    <property type="project" value="UniProtKB-EC"/>
</dbReference>
<dbReference type="Pfam" id="PF01553">
    <property type="entry name" value="Acyltransferase"/>
    <property type="match status" value="1"/>
</dbReference>
<keyword evidence="4" id="KW-1208">Phospholipid metabolism</keyword>
<evidence type="ECO:0000256" key="2">
    <source>
        <dbReference type="ARBA" id="ARBA00022679"/>
    </source>
</evidence>
<dbReference type="SMART" id="SM00563">
    <property type="entry name" value="PlsC"/>
    <property type="match status" value="1"/>
</dbReference>
<feature type="transmembrane region" description="Helical" evidence="5">
    <location>
        <begin position="67"/>
        <end position="86"/>
    </location>
</feature>
<accession>A0ABY8EQE8</accession>
<evidence type="ECO:0000256" key="1">
    <source>
        <dbReference type="ARBA" id="ARBA00008655"/>
    </source>
</evidence>
<keyword evidence="4" id="KW-0594">Phospholipid biosynthesis</keyword>
<dbReference type="SUPFAM" id="SSF69593">
    <property type="entry name" value="Glycerol-3-phosphate (1)-acyltransferase"/>
    <property type="match status" value="1"/>
</dbReference>
<dbReference type="PANTHER" id="PTHR10434:SF11">
    <property type="entry name" value="1-ACYL-SN-GLYCEROL-3-PHOSPHATE ACYLTRANSFERASE"/>
    <property type="match status" value="1"/>
</dbReference>
<evidence type="ECO:0000256" key="5">
    <source>
        <dbReference type="SAM" id="Phobius"/>
    </source>
</evidence>
<dbReference type="NCBIfam" id="TIGR00530">
    <property type="entry name" value="AGP_acyltrn"/>
    <property type="match status" value="1"/>
</dbReference>
<evidence type="ECO:0000313" key="8">
    <source>
        <dbReference type="Proteomes" id="UP000818624"/>
    </source>
</evidence>
<keyword evidence="8" id="KW-1185">Reference proteome</keyword>
<comment type="domain">
    <text evidence="4">The HXXXXD motif is essential for acyltransferase activity and may constitute the binding site for the phosphate moiety of the glycerol-3-phosphate.</text>
</comment>
<name>A0ABY8EQE8_MALFU</name>
<keyword evidence="5" id="KW-0812">Transmembrane</keyword>
<gene>
    <name evidence="7" type="primary">SLC1_1</name>
    <name evidence="7" type="ORF">GLX27_002491</name>
</gene>
<keyword evidence="4" id="KW-0443">Lipid metabolism</keyword>